<dbReference type="InParanoid" id="M1CFX6"/>
<dbReference type="PaxDb" id="4113-PGSC0003DMT400066638"/>
<name>M1CFX6_SOLTU</name>
<dbReference type="PRINTS" id="PR00724">
    <property type="entry name" value="CRBOXYPTASEC"/>
</dbReference>
<dbReference type="MEROPS" id="S10.A41"/>
<dbReference type="Gramene" id="PGSC0003DMT400066638">
    <property type="protein sequence ID" value="PGSC0003DMT400066638"/>
    <property type="gene ID" value="PGSC0003DMG401025899"/>
</dbReference>
<dbReference type="AlphaFoldDB" id="M1CFX6"/>
<protein>
    <submittedName>
        <fullName evidence="2">Serine carboxypeptidase 1</fullName>
    </submittedName>
</protein>
<evidence type="ECO:0000256" key="1">
    <source>
        <dbReference type="ARBA" id="ARBA00009431"/>
    </source>
</evidence>
<dbReference type="GO" id="GO:0006508">
    <property type="term" value="P:proteolysis"/>
    <property type="evidence" value="ECO:0007669"/>
    <property type="project" value="InterPro"/>
</dbReference>
<accession>M1CFX6</accession>
<comment type="similarity">
    <text evidence="1">Belongs to the peptidase S10 family.</text>
</comment>
<dbReference type="Gene3D" id="3.40.50.1820">
    <property type="entry name" value="alpha/beta hydrolase"/>
    <property type="match status" value="1"/>
</dbReference>
<dbReference type="eggNOG" id="KOG1282">
    <property type="taxonomic scope" value="Eukaryota"/>
</dbReference>
<reference evidence="2" key="2">
    <citation type="submission" date="2015-06" db="UniProtKB">
        <authorList>
            <consortium name="EnsemblPlants"/>
        </authorList>
    </citation>
    <scope>IDENTIFICATION</scope>
    <source>
        <strain evidence="2">DM1-3 516 R44</strain>
    </source>
</reference>
<proteinExistence type="inferred from homology"/>
<dbReference type="InterPro" id="IPR001563">
    <property type="entry name" value="Peptidase_S10"/>
</dbReference>
<dbReference type="PANTHER" id="PTHR11802:SF78">
    <property type="entry name" value="CARBOXYPEPTIDASE"/>
    <property type="match status" value="1"/>
</dbReference>
<dbReference type="HOGENOM" id="CLU_1505966_0_0_1"/>
<reference evidence="3" key="1">
    <citation type="journal article" date="2011" name="Nature">
        <title>Genome sequence and analysis of the tuber crop potato.</title>
        <authorList>
            <consortium name="The Potato Genome Sequencing Consortium"/>
        </authorList>
    </citation>
    <scope>NUCLEOTIDE SEQUENCE [LARGE SCALE GENOMIC DNA]</scope>
    <source>
        <strain evidence="3">cv. DM1-3 516 R44</strain>
    </source>
</reference>
<evidence type="ECO:0000313" key="3">
    <source>
        <dbReference type="Proteomes" id="UP000011115"/>
    </source>
</evidence>
<dbReference type="Proteomes" id="UP000011115">
    <property type="component" value="Unassembled WGS sequence"/>
</dbReference>
<keyword evidence="3" id="KW-1185">Reference proteome</keyword>
<dbReference type="GO" id="GO:0004185">
    <property type="term" value="F:serine-type carboxypeptidase activity"/>
    <property type="evidence" value="ECO:0007669"/>
    <property type="project" value="InterPro"/>
</dbReference>
<evidence type="ECO:0000313" key="2">
    <source>
        <dbReference type="EnsemblPlants" id="PGSC0003DMT400066638"/>
    </source>
</evidence>
<dbReference type="SUPFAM" id="SSF53474">
    <property type="entry name" value="alpha/beta-Hydrolases"/>
    <property type="match status" value="1"/>
</dbReference>
<dbReference type="InterPro" id="IPR029058">
    <property type="entry name" value="AB_hydrolase_fold"/>
</dbReference>
<dbReference type="EnsemblPlants" id="PGSC0003DMT400066638">
    <property type="protein sequence ID" value="PGSC0003DMT400066638"/>
    <property type="gene ID" value="PGSC0003DMG401025899"/>
</dbReference>
<dbReference type="Pfam" id="PF00450">
    <property type="entry name" value="Peptidase_S10"/>
    <property type="match status" value="1"/>
</dbReference>
<dbReference type="PANTHER" id="PTHR11802">
    <property type="entry name" value="SERINE PROTEASE FAMILY S10 SERINE CARBOXYPEPTIDASE"/>
    <property type="match status" value="1"/>
</dbReference>
<organism evidence="2 3">
    <name type="scientific">Solanum tuberosum</name>
    <name type="common">Potato</name>
    <dbReference type="NCBI Taxonomy" id="4113"/>
    <lineage>
        <taxon>Eukaryota</taxon>
        <taxon>Viridiplantae</taxon>
        <taxon>Streptophyta</taxon>
        <taxon>Embryophyta</taxon>
        <taxon>Tracheophyta</taxon>
        <taxon>Spermatophyta</taxon>
        <taxon>Magnoliopsida</taxon>
        <taxon>eudicotyledons</taxon>
        <taxon>Gunneridae</taxon>
        <taxon>Pentapetalae</taxon>
        <taxon>asterids</taxon>
        <taxon>lamiids</taxon>
        <taxon>Solanales</taxon>
        <taxon>Solanaceae</taxon>
        <taxon>Solanoideae</taxon>
        <taxon>Solaneae</taxon>
        <taxon>Solanum</taxon>
    </lineage>
</organism>
<sequence>MDNQARTLMSWRRSKIRSRMINSYQDETWSTEKLVFDSDEEEKLHVGNMEDDLIKDGLPGQPKTNVKFKQYAGYVNVDEKNGRSLFYYFAESASGNASSKPLVLWLNGGPGCSSLGFGAMLELGPFGVKPDGKTLYSRTFSWNKVANVMFLESPAGVGFSYSNTSSDYAQSGDKRTAIK</sequence>